<name>A0AAV3PRM7_LITER</name>
<sequence length="210" mass="22743">MSNPTTSTTVSDGGLVLSATATITKFLSAASTNPNISAELQTIATSLISQHPTVPYKPLKSIWLASDPKTRPNFTHLFSGSGFVFTSPKPREKSAELQARLKKLSEAEERKAYDELVKDVAPKRSVEEPFSAYKDQLGFGMHVALTMFTGYLVGFFAFRALFSQNVAMSAAGGILGLVVGMIVETLLFMIRTSSQNVPSVSSKSRIKKTQ</sequence>
<protein>
    <recommendedName>
        <fullName evidence="9">ATPase, vacuolar ER assembly factor, Vma12</fullName>
    </recommendedName>
</protein>
<keyword evidence="8" id="KW-1185">Reference proteome</keyword>
<evidence type="ECO:0000256" key="2">
    <source>
        <dbReference type="ARBA" id="ARBA00022692"/>
    </source>
</evidence>
<evidence type="ECO:0000256" key="3">
    <source>
        <dbReference type="ARBA" id="ARBA00022824"/>
    </source>
</evidence>
<dbReference type="AlphaFoldDB" id="A0AAV3PRM7"/>
<keyword evidence="2 6" id="KW-0812">Transmembrane</keyword>
<keyword evidence="5 6" id="KW-0472">Membrane</keyword>
<dbReference type="GO" id="GO:0070072">
    <property type="term" value="P:vacuolar proton-transporting V-type ATPase complex assembly"/>
    <property type="evidence" value="ECO:0007669"/>
    <property type="project" value="InterPro"/>
</dbReference>
<evidence type="ECO:0000256" key="6">
    <source>
        <dbReference type="SAM" id="Phobius"/>
    </source>
</evidence>
<evidence type="ECO:0000313" key="7">
    <source>
        <dbReference type="EMBL" id="GAA0154379.1"/>
    </source>
</evidence>
<evidence type="ECO:0000256" key="5">
    <source>
        <dbReference type="ARBA" id="ARBA00023136"/>
    </source>
</evidence>
<reference evidence="7 8" key="1">
    <citation type="submission" date="2024-01" db="EMBL/GenBank/DDBJ databases">
        <title>The complete chloroplast genome sequence of Lithospermum erythrorhizon: insights into the phylogenetic relationship among Boraginaceae species and the maternal lineages of purple gromwells.</title>
        <authorList>
            <person name="Okada T."/>
            <person name="Watanabe K."/>
        </authorList>
    </citation>
    <scope>NUCLEOTIDE SEQUENCE [LARGE SCALE GENOMIC DNA]</scope>
</reference>
<comment type="subcellular location">
    <subcellularLocation>
        <location evidence="1">Endoplasmic reticulum membrane</location>
        <topology evidence="1">Multi-pass membrane protein</topology>
    </subcellularLocation>
</comment>
<dbReference type="Proteomes" id="UP001454036">
    <property type="component" value="Unassembled WGS sequence"/>
</dbReference>
<dbReference type="PANTHER" id="PTHR31394:SF1">
    <property type="entry name" value="TRANSMEMBRANE PROTEIN 199"/>
    <property type="match status" value="1"/>
</dbReference>
<keyword evidence="3" id="KW-0256">Endoplasmic reticulum</keyword>
<dbReference type="GO" id="GO:0005789">
    <property type="term" value="C:endoplasmic reticulum membrane"/>
    <property type="evidence" value="ECO:0007669"/>
    <property type="project" value="UniProtKB-SubCell"/>
</dbReference>
<proteinExistence type="predicted"/>
<dbReference type="PANTHER" id="PTHR31394">
    <property type="entry name" value="TRANSMEMBRANE PROTEIN 199"/>
    <property type="match status" value="1"/>
</dbReference>
<evidence type="ECO:0000256" key="4">
    <source>
        <dbReference type="ARBA" id="ARBA00022989"/>
    </source>
</evidence>
<feature type="transmembrane region" description="Helical" evidence="6">
    <location>
        <begin position="168"/>
        <end position="190"/>
    </location>
</feature>
<dbReference type="InterPro" id="IPR021013">
    <property type="entry name" value="ATPase_Vma12"/>
</dbReference>
<evidence type="ECO:0000313" key="8">
    <source>
        <dbReference type="Proteomes" id="UP001454036"/>
    </source>
</evidence>
<dbReference type="EMBL" id="BAABME010002381">
    <property type="protein sequence ID" value="GAA0154379.1"/>
    <property type="molecule type" value="Genomic_DNA"/>
</dbReference>
<evidence type="ECO:0008006" key="9">
    <source>
        <dbReference type="Google" id="ProtNLM"/>
    </source>
</evidence>
<keyword evidence="4 6" id="KW-1133">Transmembrane helix</keyword>
<gene>
    <name evidence="7" type="ORF">LIER_12375</name>
</gene>
<comment type="caution">
    <text evidence="7">The sequence shown here is derived from an EMBL/GenBank/DDBJ whole genome shotgun (WGS) entry which is preliminary data.</text>
</comment>
<accession>A0AAV3PRM7</accession>
<feature type="transmembrane region" description="Helical" evidence="6">
    <location>
        <begin position="143"/>
        <end position="162"/>
    </location>
</feature>
<organism evidence="7 8">
    <name type="scientific">Lithospermum erythrorhizon</name>
    <name type="common">Purple gromwell</name>
    <name type="synonym">Lithospermum officinale var. erythrorhizon</name>
    <dbReference type="NCBI Taxonomy" id="34254"/>
    <lineage>
        <taxon>Eukaryota</taxon>
        <taxon>Viridiplantae</taxon>
        <taxon>Streptophyta</taxon>
        <taxon>Embryophyta</taxon>
        <taxon>Tracheophyta</taxon>
        <taxon>Spermatophyta</taxon>
        <taxon>Magnoliopsida</taxon>
        <taxon>eudicotyledons</taxon>
        <taxon>Gunneridae</taxon>
        <taxon>Pentapetalae</taxon>
        <taxon>asterids</taxon>
        <taxon>lamiids</taxon>
        <taxon>Boraginales</taxon>
        <taxon>Boraginaceae</taxon>
        <taxon>Boraginoideae</taxon>
        <taxon>Lithospermeae</taxon>
        <taxon>Lithospermum</taxon>
    </lineage>
</organism>
<evidence type="ECO:0000256" key="1">
    <source>
        <dbReference type="ARBA" id="ARBA00004477"/>
    </source>
</evidence>